<evidence type="ECO:0000256" key="17">
    <source>
        <dbReference type="SAM" id="SignalP"/>
    </source>
</evidence>
<evidence type="ECO:0000256" key="11">
    <source>
        <dbReference type="ARBA" id="ARBA00023136"/>
    </source>
</evidence>
<keyword evidence="9 14" id="KW-0067">ATP-binding</keyword>
<dbReference type="EMBL" id="JAERUA010000022">
    <property type="protein sequence ID" value="KAI1883955.1"/>
    <property type="molecule type" value="Genomic_DNA"/>
</dbReference>
<keyword evidence="6 16" id="KW-0812">Transmembrane</keyword>
<dbReference type="GO" id="GO:0016020">
    <property type="term" value="C:membrane"/>
    <property type="evidence" value="ECO:0007669"/>
    <property type="project" value="UniProtKB-SubCell"/>
</dbReference>
<dbReference type="InterPro" id="IPR000719">
    <property type="entry name" value="Prot_kinase_dom"/>
</dbReference>
<feature type="compositionally biased region" description="Acidic residues" evidence="15">
    <location>
        <begin position="1385"/>
        <end position="1404"/>
    </location>
</feature>
<evidence type="ECO:0000256" key="16">
    <source>
        <dbReference type="SAM" id="Phobius"/>
    </source>
</evidence>
<accession>A0A8T3CMF6</accession>
<dbReference type="PANTHER" id="PTHR24417:SF8">
    <property type="entry name" value="SERINE_THREONINE-PROTEIN KINASE LMTK2"/>
    <property type="match status" value="1"/>
</dbReference>
<keyword evidence="4" id="KW-0597">Phosphoprotein</keyword>
<evidence type="ECO:0000256" key="6">
    <source>
        <dbReference type="ARBA" id="ARBA00022692"/>
    </source>
</evidence>
<dbReference type="OrthoDB" id="5973359at2759"/>
<feature type="compositionally biased region" description="Basic and acidic residues" evidence="15">
    <location>
        <begin position="1262"/>
        <end position="1272"/>
    </location>
</feature>
<keyword evidence="7 14" id="KW-0547">Nucleotide-binding</keyword>
<comment type="subcellular location">
    <subcellularLocation>
        <location evidence="1">Membrane</location>
    </subcellularLocation>
</comment>
<dbReference type="PROSITE" id="PS00109">
    <property type="entry name" value="PROTEIN_KINASE_TYR"/>
    <property type="match status" value="1"/>
</dbReference>
<feature type="signal peptide" evidence="17">
    <location>
        <begin position="1"/>
        <end position="26"/>
    </location>
</feature>
<feature type="region of interest" description="Disordered" evidence="15">
    <location>
        <begin position="1302"/>
        <end position="1321"/>
    </location>
</feature>
<feature type="domain" description="Protein kinase" evidence="18">
    <location>
        <begin position="143"/>
        <end position="414"/>
    </location>
</feature>
<keyword evidence="10 16" id="KW-1133">Transmembrane helix</keyword>
<evidence type="ECO:0000259" key="18">
    <source>
        <dbReference type="PROSITE" id="PS50011"/>
    </source>
</evidence>
<dbReference type="GO" id="GO:0005737">
    <property type="term" value="C:cytoplasm"/>
    <property type="evidence" value="ECO:0007669"/>
    <property type="project" value="UniProtKB-ARBA"/>
</dbReference>
<evidence type="ECO:0000313" key="20">
    <source>
        <dbReference type="Proteomes" id="UP000829720"/>
    </source>
</evidence>
<feature type="transmembrane region" description="Helical" evidence="16">
    <location>
        <begin position="46"/>
        <end position="66"/>
    </location>
</feature>
<evidence type="ECO:0000256" key="12">
    <source>
        <dbReference type="ARBA" id="ARBA00047899"/>
    </source>
</evidence>
<feature type="chain" id="PRO_5035791532" description="non-specific serine/threonine protein kinase" evidence="17">
    <location>
        <begin position="27"/>
        <end position="1615"/>
    </location>
</feature>
<sequence length="1615" mass="174100">MESRHGFSLLLATVAIHLTLLLMVEGAPLPYLDSEVPVSALEEYPWLGLSLAVSIASLLALLLLLLNCTSCCKEQQINFKEFEDNFQDEVDFTPPAEDTPSIHSPAEVYTLAVPPLALPGPPHLEPAGVREGSAAPQVTRQSLSYIQEIGTGWFGKVLLSEMYTERELGASRVVVKELKPSADAKEQNHFLLQADAYRVLQHPNIVHCLGQCVEAIPFLMVFEHCELGDLKSCLKQQDWMLQNVELLQLQKMACEIAAGLTHLHKHNFLHSDLALRNCFLTPDLTVKIGDYGTGPSRYKDDYITTEADSAVPLRWMAPELIGELHGGVVTSEQTKPSNVWALGVTLWELLENGAQPYSDLDDQEVLTQVIKQQCTRLPKAHLELPYSDRWYEALQFCWLPEDKRAAAEEVHRLLTYLRMQGQRQVEEDFQQRWDALRPHPTAPRPAHPSFPILEHFGEPDEVLTVTETSRGLSFEYVWDAGRLDHAQDADTVNRHSMFYPTVHYEGPPPAGEGTPGVLPVFDAHKAASGKEYYIQLEEQGPGERPGEWGSEGESPNAQLGPDSQQQQCIVLHDVVLDESSTEAEFFPPRSGDSGGSNPAESQACPASEPTSPYRADIFGDGTGAVLDDPWGRGLLEMPELSAGSFQKGALSVDSGTRSVLGGHAETGLPLGDTTQILDALNPADDLFFLKNGSLGQEGAGWGPRGSLEALEPDSDLRVISVEYAEMATSDEVEAASDPTHCRVEPPNFPLPLTKNDTLVPSGMTDASGDSPCDRLPVRAISPDKEPSSSTSPKTTETDHVLDPTSYHAEVMDGPANSHQPQPPCESAKLDVLCSSAENLSSPNGLDECKAHLEEQHGLSPVPLVLEGKTTSDCSLTGETTLDHILTDGTCGVRDQTVLDHYLTEETSSSSSLTDGTSLVCGFMDRTTLDCSLMDEAPSLNGCRDGSGSGHCLPNETILDRSLKDQTTSDHSLKDGTGLDETTLALTEGAPSDCGLTDGSASEYGPLDRTAFDCGLNDQKTLAQSLSHGAVSGLSETASGSLTDGSTSDSLPMDEVPSDHGPAEELLLEHILADVNETVSDHNLTSANSEENLVVDTEDVELQGATDHEHLTSLPKDANVDSTPLLLTPDPLLEQNGQDSLLDDSGSILTPTVLDSAETPDSLDSMDIRRLQPPFRTPDSGYDTENLESPDWSSDPVSNGSAPRNTTEREGPEGAEASAVAPLITVSEAESTLDPSQGSTTTAAPLTNHSYRDSAYFSDNESELEKRQEETGRESPAGGVPEQRVTTDTEALSELVIDEVTVGNAQLPEAPGQVQQESKSRGIRSCRSAGGVAYLSLCSPLQTMSLRVHHCHQRVGLGSKPKERDVEGRYLSRREGASGTVPVGEDGSEADEEDENSDDSDEEEAQAYRLHSSSSDSEDDSLYPMPIVVMDTSQALGLRSLLKATASTATPLPPLANELPPPEKKAVSFFDDVTLYLFDQDIPTKDLGDQSCASSSHVSEFSPAPSPGSVNRATNSESSTDEEGGAFEWDDDFSSPESSFIAKASTDLEVPKPPASAASRYFSPPPPSHTPEQSWPRPSGYSRFSISPASISSLSLTHVTDSDIEQGGNSEDGDKE</sequence>
<feature type="binding site" evidence="14">
    <location>
        <position position="176"/>
    </location>
    <ligand>
        <name>ATP</name>
        <dbReference type="ChEBI" id="CHEBI:30616"/>
    </ligand>
</feature>
<feature type="region of interest" description="Disordered" evidence="15">
    <location>
        <begin position="580"/>
        <end position="612"/>
    </location>
</feature>
<feature type="compositionally biased region" description="Acidic residues" evidence="15">
    <location>
        <begin position="1518"/>
        <end position="1533"/>
    </location>
</feature>
<feature type="compositionally biased region" description="Polar residues" evidence="15">
    <location>
        <begin position="553"/>
        <end position="564"/>
    </location>
</feature>
<feature type="compositionally biased region" description="Polar residues" evidence="15">
    <location>
        <begin position="1190"/>
        <end position="1204"/>
    </location>
</feature>
<comment type="catalytic activity">
    <reaction evidence="12">
        <text>L-threonyl-[protein] + ATP = O-phospho-L-threonyl-[protein] + ADP + H(+)</text>
        <dbReference type="Rhea" id="RHEA:46608"/>
        <dbReference type="Rhea" id="RHEA-COMP:11060"/>
        <dbReference type="Rhea" id="RHEA-COMP:11605"/>
        <dbReference type="ChEBI" id="CHEBI:15378"/>
        <dbReference type="ChEBI" id="CHEBI:30013"/>
        <dbReference type="ChEBI" id="CHEBI:30616"/>
        <dbReference type="ChEBI" id="CHEBI:61977"/>
        <dbReference type="ChEBI" id="CHEBI:456216"/>
        <dbReference type="EC" id="2.7.11.1"/>
    </reaction>
</comment>
<reference evidence="19" key="1">
    <citation type="submission" date="2021-01" db="EMBL/GenBank/DDBJ databases">
        <authorList>
            <person name="Zahm M."/>
            <person name="Roques C."/>
            <person name="Cabau C."/>
            <person name="Klopp C."/>
            <person name="Donnadieu C."/>
            <person name="Jouanno E."/>
            <person name="Lampietro C."/>
            <person name="Louis A."/>
            <person name="Herpin A."/>
            <person name="Echchiki A."/>
            <person name="Berthelot C."/>
            <person name="Parey E."/>
            <person name="Roest-Crollius H."/>
            <person name="Braasch I."/>
            <person name="Postlethwait J."/>
            <person name="Bobe J."/>
            <person name="Montfort J."/>
            <person name="Bouchez O."/>
            <person name="Begum T."/>
            <person name="Mejri S."/>
            <person name="Adams A."/>
            <person name="Chen W.-J."/>
            <person name="Guiguen Y."/>
        </authorList>
    </citation>
    <scope>NUCLEOTIDE SEQUENCE</scope>
    <source>
        <tissue evidence="19">Blood</tissue>
    </source>
</reference>
<evidence type="ECO:0000256" key="9">
    <source>
        <dbReference type="ARBA" id="ARBA00022840"/>
    </source>
</evidence>
<evidence type="ECO:0000256" key="10">
    <source>
        <dbReference type="ARBA" id="ARBA00022989"/>
    </source>
</evidence>
<feature type="region of interest" description="Disordered" evidence="15">
    <location>
        <begin position="1356"/>
        <end position="1421"/>
    </location>
</feature>
<feature type="compositionally biased region" description="Polar residues" evidence="15">
    <location>
        <begin position="1228"/>
        <end position="1248"/>
    </location>
</feature>
<dbReference type="PANTHER" id="PTHR24417">
    <property type="entry name" value="SERINE/THREONINE-PROTEIN KINASE LMTK1"/>
    <property type="match status" value="1"/>
</dbReference>
<feature type="region of interest" description="Disordered" evidence="15">
    <location>
        <begin position="732"/>
        <end position="799"/>
    </location>
</feature>
<feature type="region of interest" description="Disordered" evidence="15">
    <location>
        <begin position="1228"/>
        <end position="1286"/>
    </location>
</feature>
<feature type="compositionally biased region" description="Polar residues" evidence="15">
    <location>
        <begin position="1507"/>
        <end position="1517"/>
    </location>
</feature>
<feature type="compositionally biased region" description="Basic and acidic residues" evidence="15">
    <location>
        <begin position="1359"/>
        <end position="1375"/>
    </location>
</feature>
<evidence type="ECO:0000256" key="2">
    <source>
        <dbReference type="ARBA" id="ARBA00012513"/>
    </source>
</evidence>
<feature type="region of interest" description="Disordered" evidence="15">
    <location>
        <begin position="1483"/>
        <end position="1582"/>
    </location>
</feature>
<feature type="compositionally biased region" description="Low complexity" evidence="15">
    <location>
        <begin position="1038"/>
        <end position="1050"/>
    </location>
</feature>
<dbReference type="PROSITE" id="PS50011">
    <property type="entry name" value="PROTEIN_KINASE_DOM"/>
    <property type="match status" value="1"/>
</dbReference>
<keyword evidence="8" id="KW-0418">Kinase</keyword>
<dbReference type="EC" id="2.7.11.1" evidence="2"/>
<feature type="region of interest" description="Disordered" evidence="15">
    <location>
        <begin position="538"/>
        <end position="564"/>
    </location>
</feature>
<keyword evidence="3" id="KW-0723">Serine/threonine-protein kinase</keyword>
<evidence type="ECO:0000256" key="15">
    <source>
        <dbReference type="SAM" id="MobiDB-lite"/>
    </source>
</evidence>
<keyword evidence="5" id="KW-0808">Transferase</keyword>
<dbReference type="Proteomes" id="UP000829720">
    <property type="component" value="Unassembled WGS sequence"/>
</dbReference>
<feature type="region of interest" description="Disordered" evidence="15">
    <location>
        <begin position="1594"/>
        <end position="1615"/>
    </location>
</feature>
<dbReference type="InterPro" id="IPR017441">
    <property type="entry name" value="Protein_kinase_ATP_BS"/>
</dbReference>
<evidence type="ECO:0000256" key="8">
    <source>
        <dbReference type="ARBA" id="ARBA00022777"/>
    </source>
</evidence>
<evidence type="ECO:0000313" key="19">
    <source>
        <dbReference type="EMBL" id="KAI1883955.1"/>
    </source>
</evidence>
<evidence type="ECO:0000256" key="14">
    <source>
        <dbReference type="PROSITE-ProRule" id="PRU10141"/>
    </source>
</evidence>
<dbReference type="Gene3D" id="1.10.510.10">
    <property type="entry name" value="Transferase(Phosphotransferase) domain 1"/>
    <property type="match status" value="1"/>
</dbReference>
<keyword evidence="17" id="KW-0732">Signal</keyword>
<protein>
    <recommendedName>
        <fullName evidence="2">non-specific serine/threonine protein kinase</fullName>
        <ecNumber evidence="2">2.7.11.1</ecNumber>
    </recommendedName>
</protein>
<organism evidence="19 20">
    <name type="scientific">Albula goreensis</name>
    <dbReference type="NCBI Taxonomy" id="1534307"/>
    <lineage>
        <taxon>Eukaryota</taxon>
        <taxon>Metazoa</taxon>
        <taxon>Chordata</taxon>
        <taxon>Craniata</taxon>
        <taxon>Vertebrata</taxon>
        <taxon>Euteleostomi</taxon>
        <taxon>Actinopterygii</taxon>
        <taxon>Neopterygii</taxon>
        <taxon>Teleostei</taxon>
        <taxon>Albuliformes</taxon>
        <taxon>Albulidae</taxon>
        <taxon>Albula</taxon>
    </lineage>
</organism>
<keyword evidence="20" id="KW-1185">Reference proteome</keyword>
<feature type="region of interest" description="Disordered" evidence="15">
    <location>
        <begin position="1107"/>
        <end position="1216"/>
    </location>
</feature>
<dbReference type="GO" id="GO:0004674">
    <property type="term" value="F:protein serine/threonine kinase activity"/>
    <property type="evidence" value="ECO:0007669"/>
    <property type="project" value="UniProtKB-KW"/>
</dbReference>
<evidence type="ECO:0000256" key="13">
    <source>
        <dbReference type="ARBA" id="ARBA00048679"/>
    </source>
</evidence>
<evidence type="ECO:0000256" key="5">
    <source>
        <dbReference type="ARBA" id="ARBA00022679"/>
    </source>
</evidence>
<name>A0A8T3CMF6_9TELE</name>
<dbReference type="Gene3D" id="3.30.200.20">
    <property type="entry name" value="Phosphorylase Kinase, domain 1"/>
    <property type="match status" value="1"/>
</dbReference>
<feature type="region of interest" description="Disordered" evidence="15">
    <location>
        <begin position="1033"/>
        <end position="1059"/>
    </location>
</feature>
<dbReference type="SUPFAM" id="SSF56112">
    <property type="entry name" value="Protein kinase-like (PK-like)"/>
    <property type="match status" value="1"/>
</dbReference>
<gene>
    <name evidence="19" type="ORF">AGOR_G00221400</name>
</gene>
<dbReference type="GO" id="GO:0005524">
    <property type="term" value="F:ATP binding"/>
    <property type="evidence" value="ECO:0007669"/>
    <property type="project" value="UniProtKB-UniRule"/>
</dbReference>
<dbReference type="Pfam" id="PF07714">
    <property type="entry name" value="PK_Tyr_Ser-Thr"/>
    <property type="match status" value="1"/>
</dbReference>
<dbReference type="InterPro" id="IPR011009">
    <property type="entry name" value="Kinase-like_dom_sf"/>
</dbReference>
<evidence type="ECO:0000256" key="7">
    <source>
        <dbReference type="ARBA" id="ARBA00022741"/>
    </source>
</evidence>
<dbReference type="InterPro" id="IPR008266">
    <property type="entry name" value="Tyr_kinase_AS"/>
</dbReference>
<feature type="compositionally biased region" description="Low complexity" evidence="15">
    <location>
        <begin position="1122"/>
        <end position="1132"/>
    </location>
</feature>
<comment type="caution">
    <text evidence="19">The sequence shown here is derived from an EMBL/GenBank/DDBJ whole genome shotgun (WGS) entry which is preliminary data.</text>
</comment>
<evidence type="ECO:0000256" key="1">
    <source>
        <dbReference type="ARBA" id="ARBA00004370"/>
    </source>
</evidence>
<keyword evidence="11 16" id="KW-0472">Membrane</keyword>
<dbReference type="PRINTS" id="PR00109">
    <property type="entry name" value="TYRKINASE"/>
</dbReference>
<dbReference type="FunFam" id="3.30.200.20:FF:000275">
    <property type="entry name" value="Apoptosis associated tyrosine kinase"/>
    <property type="match status" value="1"/>
</dbReference>
<feature type="compositionally biased region" description="Basic and acidic residues" evidence="15">
    <location>
        <begin position="771"/>
        <end position="786"/>
    </location>
</feature>
<evidence type="ECO:0000256" key="4">
    <source>
        <dbReference type="ARBA" id="ARBA00022553"/>
    </source>
</evidence>
<evidence type="ECO:0000256" key="3">
    <source>
        <dbReference type="ARBA" id="ARBA00022527"/>
    </source>
</evidence>
<dbReference type="GO" id="GO:0012505">
    <property type="term" value="C:endomembrane system"/>
    <property type="evidence" value="ECO:0007669"/>
    <property type="project" value="UniProtKB-ARBA"/>
</dbReference>
<dbReference type="InterPro" id="IPR001245">
    <property type="entry name" value="Ser-Thr/Tyr_kinase_cat_dom"/>
</dbReference>
<dbReference type="PROSITE" id="PS00107">
    <property type="entry name" value="PROTEIN_KINASE_ATP"/>
    <property type="match status" value="1"/>
</dbReference>
<proteinExistence type="predicted"/>
<comment type="catalytic activity">
    <reaction evidence="13">
        <text>L-seryl-[protein] + ATP = O-phospho-L-seryl-[protein] + ADP + H(+)</text>
        <dbReference type="Rhea" id="RHEA:17989"/>
        <dbReference type="Rhea" id="RHEA-COMP:9863"/>
        <dbReference type="Rhea" id="RHEA-COMP:11604"/>
        <dbReference type="ChEBI" id="CHEBI:15378"/>
        <dbReference type="ChEBI" id="CHEBI:29999"/>
        <dbReference type="ChEBI" id="CHEBI:30616"/>
        <dbReference type="ChEBI" id="CHEBI:83421"/>
        <dbReference type="ChEBI" id="CHEBI:456216"/>
        <dbReference type="EC" id="2.7.11.1"/>
    </reaction>
</comment>